<dbReference type="GO" id="GO:0006888">
    <property type="term" value="P:endoplasmic reticulum to Golgi vesicle-mediated transport"/>
    <property type="evidence" value="ECO:0007669"/>
    <property type="project" value="InterPro"/>
</dbReference>
<reference evidence="7 8" key="1">
    <citation type="submission" date="2019-09" db="EMBL/GenBank/DDBJ databases">
        <title>Draft genome of the ectomycorrhizal ascomycete Sphaerosporella brunnea.</title>
        <authorList>
            <consortium name="DOE Joint Genome Institute"/>
            <person name="Benucci G.M."/>
            <person name="Marozzi G."/>
            <person name="Antonielli L."/>
            <person name="Sanchez S."/>
            <person name="Marco P."/>
            <person name="Wang X."/>
            <person name="Falini L.B."/>
            <person name="Barry K."/>
            <person name="Haridas S."/>
            <person name="Lipzen A."/>
            <person name="Labutti K."/>
            <person name="Grigoriev I.V."/>
            <person name="Murat C."/>
            <person name="Martin F."/>
            <person name="Albertini E."/>
            <person name="Donnini D."/>
            <person name="Bonito G."/>
        </authorList>
    </citation>
    <scope>NUCLEOTIDE SEQUENCE [LARGE SCALE GENOMIC DNA]</scope>
    <source>
        <strain evidence="7 8">Sb_GMNB300</strain>
    </source>
</reference>
<dbReference type="OrthoDB" id="28257at2759"/>
<comment type="subcellular location">
    <subcellularLocation>
        <location evidence="1">Membrane</location>
        <topology evidence="1">Multi-pass membrane protein</topology>
    </subcellularLocation>
</comment>
<comment type="caution">
    <text evidence="7">The sequence shown here is derived from an EMBL/GenBank/DDBJ whole genome shotgun (WGS) entry which is preliminary data.</text>
</comment>
<dbReference type="GO" id="GO:0097020">
    <property type="term" value="F:COPII receptor activity"/>
    <property type="evidence" value="ECO:0007669"/>
    <property type="project" value="InterPro"/>
</dbReference>
<dbReference type="AlphaFoldDB" id="A0A5J5EXC4"/>
<feature type="transmembrane region" description="Helical" evidence="6">
    <location>
        <begin position="43"/>
        <end position="62"/>
    </location>
</feature>
<comment type="similarity">
    <text evidence="2">Belongs to the SVP26 family.</text>
</comment>
<dbReference type="FunCoup" id="A0A5J5EXC4">
    <property type="interactions" value="284"/>
</dbReference>
<accession>A0A5J5EXC4</accession>
<dbReference type="PANTHER" id="PTHR13144">
    <property type="entry name" value="TEX261 PROTEIN"/>
    <property type="match status" value="1"/>
</dbReference>
<dbReference type="Pfam" id="PF04148">
    <property type="entry name" value="Erv26"/>
    <property type="match status" value="1"/>
</dbReference>
<sequence length="247" mass="27027">MWIFPLVGYLGVILGFIFLTLSIASGLYYLSELVEEHTVLSKKVLIVLIQGIIATHILLLLFDGFPKLLTLFSAASHGVYLANVTKSFPMVRLSDPVFILACLLVAANHFLWFQHFSHPPLPSDHPYSAAYRTGGLKGSPYDYSTTSDPYFPDRFPTFTEISAFFGICVWLVPFALFVSLSASDNVLPTSADIGGGSSAGGFSGADGRKNKGQGMAKMVFGSVKEYFSTSGEALGLWNTTMRHERFE</sequence>
<gene>
    <name evidence="7" type="ORF">FN846DRAFT_1013728</name>
</gene>
<feature type="transmembrane region" description="Helical" evidence="6">
    <location>
        <begin position="6"/>
        <end position="31"/>
    </location>
</feature>
<evidence type="ECO:0000256" key="4">
    <source>
        <dbReference type="ARBA" id="ARBA00022989"/>
    </source>
</evidence>
<organism evidence="7 8">
    <name type="scientific">Sphaerosporella brunnea</name>
    <dbReference type="NCBI Taxonomy" id="1250544"/>
    <lineage>
        <taxon>Eukaryota</taxon>
        <taxon>Fungi</taxon>
        <taxon>Dikarya</taxon>
        <taxon>Ascomycota</taxon>
        <taxon>Pezizomycotina</taxon>
        <taxon>Pezizomycetes</taxon>
        <taxon>Pezizales</taxon>
        <taxon>Pyronemataceae</taxon>
        <taxon>Sphaerosporella</taxon>
    </lineage>
</organism>
<keyword evidence="4 6" id="KW-1133">Transmembrane helix</keyword>
<keyword evidence="8" id="KW-1185">Reference proteome</keyword>
<keyword evidence="5 6" id="KW-0472">Membrane</keyword>
<dbReference type="InterPro" id="IPR007277">
    <property type="entry name" value="Svp26/Tex261"/>
</dbReference>
<dbReference type="GO" id="GO:0030134">
    <property type="term" value="C:COPII-coated ER to Golgi transport vesicle"/>
    <property type="evidence" value="ECO:0007669"/>
    <property type="project" value="TreeGrafter"/>
</dbReference>
<feature type="transmembrane region" description="Helical" evidence="6">
    <location>
        <begin position="161"/>
        <end position="180"/>
    </location>
</feature>
<proteinExistence type="inferred from homology"/>
<protein>
    <submittedName>
        <fullName evidence="7">Transmembrane adaptor Erv26</fullName>
    </submittedName>
</protein>
<evidence type="ECO:0000313" key="8">
    <source>
        <dbReference type="Proteomes" id="UP000326924"/>
    </source>
</evidence>
<evidence type="ECO:0000256" key="6">
    <source>
        <dbReference type="SAM" id="Phobius"/>
    </source>
</evidence>
<dbReference type="GO" id="GO:0005789">
    <property type="term" value="C:endoplasmic reticulum membrane"/>
    <property type="evidence" value="ECO:0007669"/>
    <property type="project" value="TreeGrafter"/>
</dbReference>
<dbReference type="EMBL" id="VXIS01000089">
    <property type="protein sequence ID" value="KAA8906395.1"/>
    <property type="molecule type" value="Genomic_DNA"/>
</dbReference>
<dbReference type="Proteomes" id="UP000326924">
    <property type="component" value="Unassembled WGS sequence"/>
</dbReference>
<evidence type="ECO:0000256" key="3">
    <source>
        <dbReference type="ARBA" id="ARBA00022692"/>
    </source>
</evidence>
<evidence type="ECO:0000256" key="5">
    <source>
        <dbReference type="ARBA" id="ARBA00023136"/>
    </source>
</evidence>
<dbReference type="GO" id="GO:0000139">
    <property type="term" value="C:Golgi membrane"/>
    <property type="evidence" value="ECO:0007669"/>
    <property type="project" value="TreeGrafter"/>
</dbReference>
<dbReference type="PANTHER" id="PTHR13144:SF0">
    <property type="entry name" value="PROTEIN TEX261"/>
    <property type="match status" value="1"/>
</dbReference>
<keyword evidence="3 6" id="KW-0812">Transmembrane</keyword>
<dbReference type="InParanoid" id="A0A5J5EXC4"/>
<evidence type="ECO:0000256" key="1">
    <source>
        <dbReference type="ARBA" id="ARBA00004141"/>
    </source>
</evidence>
<name>A0A5J5EXC4_9PEZI</name>
<feature type="transmembrane region" description="Helical" evidence="6">
    <location>
        <begin position="97"/>
        <end position="116"/>
    </location>
</feature>
<evidence type="ECO:0000256" key="2">
    <source>
        <dbReference type="ARBA" id="ARBA00008096"/>
    </source>
</evidence>
<evidence type="ECO:0000313" key="7">
    <source>
        <dbReference type="EMBL" id="KAA8906395.1"/>
    </source>
</evidence>